<accession>A0AAV0BMZ3</accession>
<keyword evidence="1" id="KW-0812">Transmembrane</keyword>
<feature type="transmembrane region" description="Helical" evidence="1">
    <location>
        <begin position="287"/>
        <end position="309"/>
    </location>
</feature>
<gene>
    <name evidence="2" type="ORF">PPACK8108_LOCUS22576</name>
</gene>
<proteinExistence type="predicted"/>
<dbReference type="EMBL" id="CALTRL010005906">
    <property type="protein sequence ID" value="CAH7687743.1"/>
    <property type="molecule type" value="Genomic_DNA"/>
</dbReference>
<dbReference type="Proteomes" id="UP001153365">
    <property type="component" value="Unassembled WGS sequence"/>
</dbReference>
<sequence length="489" mass="56451">MADIDSSIIFIFHKYLFWIISGFQILFIGALIIAFFQCKNHRHPLILTFLIVSWLASWIALLPFLAGVWDEARDLSLYRSNVNAGSVQFTACQANAMLIVYLWTVISGLVSFFSAEVFRVMLKCSKIAFLKKYERSSNGDDQKSSDMNFSDCRNPEHCFKIQSSRASSRLHSFPSELINQIRKRTQRRTLVVWECFLVMAPFITSLPALIINARRFTKYDWGAVHADYFICSAPGPNVQLRLYTLLLWHLVPSCILSFICLVVYFFYCRKTMARTDSRFCLKLTLRLGALSVLTGFGALLCAISIKGFYKRETYRALKVRWVLPVYMICFPLLASFFFLDSYILKVWASWSNQLISMSFFKKKTSPKVQSSSSNKEEKPKTLNQSIGWLDTYSKNRFEKERETFGFDQPIPDLEELVLRPIDFGSSAHFNNSRLPPIPEPLNQRLTRYSIIHDPINNSRVSVTHYRQTILVKFPSDAPKLSKPETAHHL</sequence>
<feature type="transmembrane region" description="Helical" evidence="1">
    <location>
        <begin position="98"/>
        <end position="122"/>
    </location>
</feature>
<reference evidence="2" key="1">
    <citation type="submission" date="2022-06" db="EMBL/GenBank/DDBJ databases">
        <authorList>
            <consortium name="SYNGENTA / RWTH Aachen University"/>
        </authorList>
    </citation>
    <scope>NUCLEOTIDE SEQUENCE</scope>
</reference>
<keyword evidence="1" id="KW-0472">Membrane</keyword>
<keyword evidence="1" id="KW-1133">Transmembrane helix</keyword>
<keyword evidence="3" id="KW-1185">Reference proteome</keyword>
<feature type="transmembrane region" description="Helical" evidence="1">
    <location>
        <begin position="45"/>
        <end position="69"/>
    </location>
</feature>
<organism evidence="2 3">
    <name type="scientific">Phakopsora pachyrhizi</name>
    <name type="common">Asian soybean rust disease fungus</name>
    <dbReference type="NCBI Taxonomy" id="170000"/>
    <lineage>
        <taxon>Eukaryota</taxon>
        <taxon>Fungi</taxon>
        <taxon>Dikarya</taxon>
        <taxon>Basidiomycota</taxon>
        <taxon>Pucciniomycotina</taxon>
        <taxon>Pucciniomycetes</taxon>
        <taxon>Pucciniales</taxon>
        <taxon>Phakopsoraceae</taxon>
        <taxon>Phakopsora</taxon>
    </lineage>
</organism>
<comment type="caution">
    <text evidence="2">The sequence shown here is derived from an EMBL/GenBank/DDBJ whole genome shotgun (WGS) entry which is preliminary data.</text>
</comment>
<feature type="transmembrane region" description="Helical" evidence="1">
    <location>
        <begin position="190"/>
        <end position="211"/>
    </location>
</feature>
<evidence type="ECO:0000313" key="3">
    <source>
        <dbReference type="Proteomes" id="UP001153365"/>
    </source>
</evidence>
<evidence type="ECO:0000256" key="1">
    <source>
        <dbReference type="SAM" id="Phobius"/>
    </source>
</evidence>
<dbReference type="AlphaFoldDB" id="A0AAV0BMZ3"/>
<protein>
    <submittedName>
        <fullName evidence="2">Expressed protein</fullName>
    </submittedName>
</protein>
<feature type="transmembrane region" description="Helical" evidence="1">
    <location>
        <begin position="15"/>
        <end position="36"/>
    </location>
</feature>
<feature type="transmembrane region" description="Helical" evidence="1">
    <location>
        <begin position="246"/>
        <end position="267"/>
    </location>
</feature>
<evidence type="ECO:0000313" key="2">
    <source>
        <dbReference type="EMBL" id="CAH7687743.1"/>
    </source>
</evidence>
<feature type="transmembrane region" description="Helical" evidence="1">
    <location>
        <begin position="321"/>
        <end position="339"/>
    </location>
</feature>
<name>A0AAV0BMZ3_PHAPC</name>